<comment type="function">
    <text evidence="11">Beta-glucosidases are one of a number of cellulolytic enzymes involved in the degradation of cellulosic biomass. Catalyzes the last step releasing glucose from the inhibitory cellobiose.</text>
</comment>
<evidence type="ECO:0000256" key="10">
    <source>
        <dbReference type="ARBA" id="ARBA00023326"/>
    </source>
</evidence>
<feature type="region of interest" description="Disordered" evidence="12">
    <location>
        <begin position="1"/>
        <end position="47"/>
    </location>
</feature>
<evidence type="ECO:0000256" key="6">
    <source>
        <dbReference type="ARBA" id="ARBA00022729"/>
    </source>
</evidence>
<evidence type="ECO:0000256" key="3">
    <source>
        <dbReference type="ARBA" id="ARBA00005336"/>
    </source>
</evidence>
<protein>
    <recommendedName>
        <fullName evidence="4">beta-glucosidase</fullName>
        <ecNumber evidence="4">3.2.1.21</ecNumber>
    </recommendedName>
</protein>
<sequence length="380" mass="41647">MSDWDGTHSGVASIEGGLDMNRPGGLAVDESRDKNYPNIDPSSADLNTFSPRSTWLHECNLTRERSRDVRGNHAKLIRKLAAEATALPKNERQVLLLKAPKNIAIFGNDAGENTMGAFLNNTHIATRNVTDFWTPATPDVFLVFLKTWAEEGADREKLTADYNGNEVVASVAKLCNNTVMITLSSGINILPFAYHPNVTAILAAHYPGQGGGNSIVHVLYGDVNPSGHLPYTVVKNTNDYNAPPTTEVYWQSCKPVADSISSTPEEEPVQLGGNPTLWETIYNTTASVTNSGHIEGAAVPQLYVTFPDSTPQGTPPPQLRVSEKVSSAPGETCTFDFELMRRVLSYWDIVSQKWLIPEGEFIFRVGFSTRDLREITPVRA</sequence>
<comment type="similarity">
    <text evidence="3">Belongs to the glycosyl hydrolase 3 family.</text>
</comment>
<evidence type="ECO:0000256" key="5">
    <source>
        <dbReference type="ARBA" id="ARBA00022525"/>
    </source>
</evidence>
<dbReference type="Pfam" id="PF14310">
    <property type="entry name" value="Fn3-like"/>
    <property type="match status" value="1"/>
</dbReference>
<evidence type="ECO:0000256" key="8">
    <source>
        <dbReference type="ARBA" id="ARBA00023277"/>
    </source>
</evidence>
<dbReference type="PANTHER" id="PTHR42715">
    <property type="entry name" value="BETA-GLUCOSIDASE"/>
    <property type="match status" value="1"/>
</dbReference>
<dbReference type="InterPro" id="IPR036881">
    <property type="entry name" value="Glyco_hydro_3_C_sf"/>
</dbReference>
<dbReference type="Gene3D" id="2.60.40.10">
    <property type="entry name" value="Immunoglobulins"/>
    <property type="match status" value="1"/>
</dbReference>
<evidence type="ECO:0000256" key="1">
    <source>
        <dbReference type="ARBA" id="ARBA00000448"/>
    </source>
</evidence>
<evidence type="ECO:0000256" key="2">
    <source>
        <dbReference type="ARBA" id="ARBA00004613"/>
    </source>
</evidence>
<evidence type="ECO:0000259" key="13">
    <source>
        <dbReference type="SMART" id="SM01217"/>
    </source>
</evidence>
<dbReference type="EC" id="3.2.1.21" evidence="4"/>
<evidence type="ECO:0000256" key="7">
    <source>
        <dbReference type="ARBA" id="ARBA00022801"/>
    </source>
</evidence>
<dbReference type="STRING" id="29845.A0A1V6RFD6"/>
<dbReference type="Gene3D" id="3.20.20.300">
    <property type="entry name" value="Glycoside hydrolase, family 3, N-terminal domain"/>
    <property type="match status" value="1"/>
</dbReference>
<comment type="subcellular location">
    <subcellularLocation>
        <location evidence="2">Secreted</location>
    </subcellularLocation>
</comment>
<dbReference type="InterPro" id="IPR026891">
    <property type="entry name" value="Fn3-like"/>
</dbReference>
<keyword evidence="15" id="KW-1185">Reference proteome</keyword>
<comment type="caution">
    <text evidence="14">The sequence shown here is derived from an EMBL/GenBank/DDBJ whole genome shotgun (WGS) entry which is preliminary data.</text>
</comment>
<keyword evidence="5" id="KW-0964">Secreted</keyword>
<evidence type="ECO:0000313" key="15">
    <source>
        <dbReference type="Proteomes" id="UP000191518"/>
    </source>
</evidence>
<evidence type="ECO:0000313" key="14">
    <source>
        <dbReference type="EMBL" id="OQE00218.1"/>
    </source>
</evidence>
<dbReference type="EMBL" id="MDYP01000056">
    <property type="protein sequence ID" value="OQE00218.1"/>
    <property type="molecule type" value="Genomic_DNA"/>
</dbReference>
<dbReference type="Proteomes" id="UP000191518">
    <property type="component" value="Unassembled WGS sequence"/>
</dbReference>
<organism evidence="14 15">
    <name type="scientific">Penicillium vulpinum</name>
    <dbReference type="NCBI Taxonomy" id="29845"/>
    <lineage>
        <taxon>Eukaryota</taxon>
        <taxon>Fungi</taxon>
        <taxon>Dikarya</taxon>
        <taxon>Ascomycota</taxon>
        <taxon>Pezizomycotina</taxon>
        <taxon>Eurotiomycetes</taxon>
        <taxon>Eurotiomycetidae</taxon>
        <taxon>Eurotiales</taxon>
        <taxon>Aspergillaceae</taxon>
        <taxon>Penicillium</taxon>
    </lineage>
</organism>
<dbReference type="GO" id="GO:0005576">
    <property type="term" value="C:extracellular region"/>
    <property type="evidence" value="ECO:0007669"/>
    <property type="project" value="UniProtKB-SubCell"/>
</dbReference>
<dbReference type="Gene3D" id="3.40.50.1700">
    <property type="entry name" value="Glycoside hydrolase family 3 C-terminal domain"/>
    <property type="match status" value="2"/>
</dbReference>
<dbReference type="AlphaFoldDB" id="A0A1V6RFD6"/>
<feature type="domain" description="Fibronectin type III-like" evidence="13">
    <location>
        <begin position="298"/>
        <end position="369"/>
    </location>
</feature>
<dbReference type="InterPro" id="IPR002772">
    <property type="entry name" value="Glyco_hydro_3_C"/>
</dbReference>
<dbReference type="GO" id="GO:0008422">
    <property type="term" value="F:beta-glucosidase activity"/>
    <property type="evidence" value="ECO:0007669"/>
    <property type="project" value="UniProtKB-EC"/>
</dbReference>
<evidence type="ECO:0000256" key="11">
    <source>
        <dbReference type="ARBA" id="ARBA00024983"/>
    </source>
</evidence>
<evidence type="ECO:0000256" key="4">
    <source>
        <dbReference type="ARBA" id="ARBA00012744"/>
    </source>
</evidence>
<gene>
    <name evidence="14" type="ORF">PENVUL_c056G09606</name>
</gene>
<dbReference type="Pfam" id="PF01915">
    <property type="entry name" value="Glyco_hydro_3_C"/>
    <property type="match status" value="1"/>
</dbReference>
<dbReference type="InterPro" id="IPR013783">
    <property type="entry name" value="Ig-like_fold"/>
</dbReference>
<proteinExistence type="inferred from homology"/>
<evidence type="ECO:0000256" key="9">
    <source>
        <dbReference type="ARBA" id="ARBA00023295"/>
    </source>
</evidence>
<reference evidence="15" key="1">
    <citation type="journal article" date="2017" name="Nat. Microbiol.">
        <title>Global analysis of biosynthetic gene clusters reveals vast potential of secondary metabolite production in Penicillium species.</title>
        <authorList>
            <person name="Nielsen J.C."/>
            <person name="Grijseels S."/>
            <person name="Prigent S."/>
            <person name="Ji B."/>
            <person name="Dainat J."/>
            <person name="Nielsen K.F."/>
            <person name="Frisvad J.C."/>
            <person name="Workman M."/>
            <person name="Nielsen J."/>
        </authorList>
    </citation>
    <scope>NUCLEOTIDE SEQUENCE [LARGE SCALE GENOMIC DNA]</scope>
    <source>
        <strain evidence="15">IBT 29486</strain>
    </source>
</reference>
<dbReference type="GO" id="GO:0009251">
    <property type="term" value="P:glucan catabolic process"/>
    <property type="evidence" value="ECO:0007669"/>
    <property type="project" value="TreeGrafter"/>
</dbReference>
<accession>A0A1V6RFD6</accession>
<dbReference type="SUPFAM" id="SSF52279">
    <property type="entry name" value="Beta-D-glucan exohydrolase, C-terminal domain"/>
    <property type="match status" value="1"/>
</dbReference>
<dbReference type="InterPro" id="IPR050288">
    <property type="entry name" value="Cellulose_deg_GH3"/>
</dbReference>
<comment type="catalytic activity">
    <reaction evidence="1">
        <text>Hydrolysis of terminal, non-reducing beta-D-glucosyl residues with release of beta-D-glucose.</text>
        <dbReference type="EC" id="3.2.1.21"/>
    </reaction>
</comment>
<name>A0A1V6RFD6_9EURO</name>
<keyword evidence="8" id="KW-0119">Carbohydrate metabolism</keyword>
<keyword evidence="7" id="KW-0378">Hydrolase</keyword>
<keyword evidence="10" id="KW-0624">Polysaccharide degradation</keyword>
<dbReference type="InterPro" id="IPR036962">
    <property type="entry name" value="Glyco_hydro_3_N_sf"/>
</dbReference>
<evidence type="ECO:0000256" key="12">
    <source>
        <dbReference type="SAM" id="MobiDB-lite"/>
    </source>
</evidence>
<keyword evidence="9" id="KW-0326">Glycosidase</keyword>
<dbReference type="PANTHER" id="PTHR42715:SF12">
    <property type="entry name" value="BETA-GLUCOSIDASE G-RELATED"/>
    <property type="match status" value="1"/>
</dbReference>
<keyword evidence="6" id="KW-0732">Signal</keyword>
<dbReference type="SMART" id="SM01217">
    <property type="entry name" value="Fn3_like"/>
    <property type="match status" value="1"/>
</dbReference>